<proteinExistence type="predicted"/>
<evidence type="ECO:0000313" key="2">
    <source>
        <dbReference type="EMBL" id="MFC5543880.1"/>
    </source>
</evidence>
<reference evidence="3" key="1">
    <citation type="journal article" date="2019" name="Int. J. Syst. Evol. Microbiol.">
        <title>The Global Catalogue of Microorganisms (GCM) 10K type strain sequencing project: providing services to taxonomists for standard genome sequencing and annotation.</title>
        <authorList>
            <consortium name="The Broad Institute Genomics Platform"/>
            <consortium name="The Broad Institute Genome Sequencing Center for Infectious Disease"/>
            <person name="Wu L."/>
            <person name="Ma J."/>
        </authorList>
    </citation>
    <scope>NUCLEOTIDE SEQUENCE [LARGE SCALE GENOMIC DNA]</scope>
    <source>
        <strain evidence="3">CGMCC 4.1799</strain>
    </source>
</reference>
<sequence length="768" mass="86151">MLKAPLSVAKSEGQWFIPSTLLSRVHAEQRHDGEFWALWADIDEPDGVTFEEMKERSRDCIPGAFMAYTSKSATEERQKARILIPLASPVSGAEWPVYQKILNDKLQSVGITPDRATERTGQPCYLPNRGDFYQHHTHKTGLLEPSTCWGDELAEEMERQAEEEAQAKAAKLKPRPASLAGAEGGIIDKVNAAFEMEGELQARGYIKMGRRYLSPQSSTKTPGVIVLESEGRQIAYSHHGETDPLSQLNHSGHALDMFDVICCLDYAGDVQQAIPALASLVDPDGQKQRQREYMAAKDTPRADISAVIDEPEQVDSPKAPSPAGVDLLTPPGIAGEICRYMKLTARRPRPELYPFAALQLMALVGRKRRSIYTNKLNLMTLAIAPTAAGKEKAQDGVKRMAHEQYCSNLIHGNAGSFRDLIYNLLDGDGASLYIVDEVHSFFDSIKSGKAQNYESKMEAEILTMNTTELYTFRGMEKRALTEIYQKHVKQLEKAVEDAGEDEEKAVQMERALDKAQRRLDWLENGLPDPFFSMMGHSVPERLDAFIKLDNISSGFLGRTLITRCPDTRAKLRRTPVDEHELAECELNITTGLAEIRRSGCTVAATDEAADYLDECIDWYEDDDQLNHHIAGGIYARAPEHLYRVATILALETGTITLEHARYAHALVRRSIEDVSYILLKAYSDSDGAQEKQVMQHARQTIHRNCKTTGLPLSRLKHLVTKPKGWEEMQARDMTRDRFSELIDRMMTAGELEKQVEGKRERYISRAAV</sequence>
<protein>
    <submittedName>
        <fullName evidence="2">YfjI family protein</fullName>
    </submittedName>
</protein>
<feature type="coiled-coil region" evidence="1">
    <location>
        <begin position="488"/>
        <end position="525"/>
    </location>
</feature>
<organism evidence="2 3">
    <name type="scientific">Marinobacter koreensis</name>
    <dbReference type="NCBI Taxonomy" id="335974"/>
    <lineage>
        <taxon>Bacteria</taxon>
        <taxon>Pseudomonadati</taxon>
        <taxon>Pseudomonadota</taxon>
        <taxon>Gammaproteobacteria</taxon>
        <taxon>Pseudomonadales</taxon>
        <taxon>Marinobacteraceae</taxon>
        <taxon>Marinobacter</taxon>
    </lineage>
</organism>
<keyword evidence="1" id="KW-0175">Coiled coil</keyword>
<comment type="caution">
    <text evidence="2">The sequence shown here is derived from an EMBL/GenBank/DDBJ whole genome shotgun (WGS) entry which is preliminary data.</text>
</comment>
<accession>A0ABW0RK37</accession>
<gene>
    <name evidence="2" type="ORF">ACFPQA_02335</name>
</gene>
<evidence type="ECO:0000256" key="1">
    <source>
        <dbReference type="SAM" id="Coils"/>
    </source>
</evidence>
<dbReference type="RefSeq" id="WP_248157974.1">
    <property type="nucleotide sequence ID" value="NZ_JAKZAJ010000003.1"/>
</dbReference>
<keyword evidence="3" id="KW-1185">Reference proteome</keyword>
<dbReference type="Proteomes" id="UP001596055">
    <property type="component" value="Unassembled WGS sequence"/>
</dbReference>
<dbReference type="EMBL" id="JBHSNL010000001">
    <property type="protein sequence ID" value="MFC5543880.1"/>
    <property type="molecule type" value="Genomic_DNA"/>
</dbReference>
<name>A0ABW0RK37_9GAMM</name>
<evidence type="ECO:0000313" key="3">
    <source>
        <dbReference type="Proteomes" id="UP001596055"/>
    </source>
</evidence>